<accession>A0A380CHP8</accession>
<dbReference type="RefSeq" id="WP_002510900.1">
    <property type="nucleotide sequence ID" value="NZ_AP019698.1"/>
</dbReference>
<keyword evidence="4" id="KW-1185">Reference proteome</keyword>
<dbReference type="AlphaFoldDB" id="A0A380CHP8"/>
<dbReference type="EMBL" id="UGZE01000001">
    <property type="protein sequence ID" value="SUJ20768.1"/>
    <property type="molecule type" value="Genomic_DNA"/>
</dbReference>
<evidence type="ECO:0000313" key="4">
    <source>
        <dbReference type="Proteomes" id="UP000321598"/>
    </source>
</evidence>
<gene>
    <name evidence="2" type="ORF">NCTC12413_01745</name>
    <name evidence="1" type="ORF">SAR03_17040</name>
</gene>
<dbReference type="EMBL" id="BKAV01000019">
    <property type="protein sequence ID" value="GEQ00667.1"/>
    <property type="molecule type" value="Genomic_DNA"/>
</dbReference>
<evidence type="ECO:0000313" key="2">
    <source>
        <dbReference type="EMBL" id="SUJ20768.1"/>
    </source>
</evidence>
<proteinExistence type="predicted"/>
<reference evidence="2 3" key="1">
    <citation type="submission" date="2018-06" db="EMBL/GenBank/DDBJ databases">
        <authorList>
            <consortium name="Pathogen Informatics"/>
            <person name="Doyle S."/>
        </authorList>
    </citation>
    <scope>NUCLEOTIDE SEQUENCE [LARGE SCALE GENOMIC DNA]</scope>
    <source>
        <strain evidence="2 3">NCTC12413</strain>
    </source>
</reference>
<dbReference type="Proteomes" id="UP000321598">
    <property type="component" value="Unassembled WGS sequence"/>
</dbReference>
<sequence length="72" mass="8333">MKCEVILKNDKTIYVDDFNCIEYTDGYDAETKLFENKDFGGLDLLDDVTYTIIGSSIIKVKGEQILYLHFKK</sequence>
<dbReference type="Proteomes" id="UP000254956">
    <property type="component" value="Unassembled WGS sequence"/>
</dbReference>
<organism evidence="2 3">
    <name type="scientific">Staphylococcus arlettae</name>
    <dbReference type="NCBI Taxonomy" id="29378"/>
    <lineage>
        <taxon>Bacteria</taxon>
        <taxon>Bacillati</taxon>
        <taxon>Bacillota</taxon>
        <taxon>Bacilli</taxon>
        <taxon>Bacillales</taxon>
        <taxon>Staphylococcaceae</taxon>
        <taxon>Staphylococcus</taxon>
    </lineage>
</organism>
<evidence type="ECO:0000313" key="3">
    <source>
        <dbReference type="Proteomes" id="UP000254956"/>
    </source>
</evidence>
<evidence type="ECO:0000313" key="1">
    <source>
        <dbReference type="EMBL" id="GEQ00667.1"/>
    </source>
</evidence>
<dbReference type="OrthoDB" id="9928378at2"/>
<name>A0A380CHP8_9STAP</name>
<dbReference type="GeneID" id="97288089"/>
<reference evidence="1 4" key="2">
    <citation type="submission" date="2019-07" db="EMBL/GenBank/DDBJ databases">
        <title>Whole genome shotgun sequence of Staphylococcus arlettae NBRC 109765.</title>
        <authorList>
            <person name="Hosoyama A."/>
            <person name="Uohara A."/>
            <person name="Ohji S."/>
            <person name="Ichikawa N."/>
        </authorList>
    </citation>
    <scope>NUCLEOTIDE SEQUENCE [LARGE SCALE GENOMIC DNA]</scope>
    <source>
        <strain evidence="1 4">NBRC 109765</strain>
    </source>
</reference>
<protein>
    <recommendedName>
        <fullName evidence="5">Phage protein</fullName>
    </recommendedName>
</protein>
<evidence type="ECO:0008006" key="5">
    <source>
        <dbReference type="Google" id="ProtNLM"/>
    </source>
</evidence>